<evidence type="ECO:0000313" key="14">
    <source>
        <dbReference type="EMBL" id="OGM98524.1"/>
    </source>
</evidence>
<evidence type="ECO:0000256" key="1">
    <source>
        <dbReference type="ARBA" id="ARBA00004389"/>
    </source>
</evidence>
<dbReference type="Pfam" id="PF00535">
    <property type="entry name" value="Glycos_transf_2"/>
    <property type="match status" value="1"/>
</dbReference>
<evidence type="ECO:0000256" key="5">
    <source>
        <dbReference type="ARBA" id="ARBA00022676"/>
    </source>
</evidence>
<accession>A0A1F8EC99</accession>
<dbReference type="PANTHER" id="PTHR10859">
    <property type="entry name" value="GLYCOSYL TRANSFERASE"/>
    <property type="match status" value="1"/>
</dbReference>
<dbReference type="EMBL" id="MGIZ01000038">
    <property type="protein sequence ID" value="OGM98524.1"/>
    <property type="molecule type" value="Genomic_DNA"/>
</dbReference>
<dbReference type="CDD" id="cd04188">
    <property type="entry name" value="DPG_synthase"/>
    <property type="match status" value="1"/>
</dbReference>
<dbReference type="Proteomes" id="UP000177594">
    <property type="component" value="Unassembled WGS sequence"/>
</dbReference>
<comment type="pathway">
    <text evidence="2">Protein modification; protein glycosylation.</text>
</comment>
<gene>
    <name evidence="14" type="ORF">A2817_03630</name>
</gene>
<evidence type="ECO:0000313" key="15">
    <source>
        <dbReference type="Proteomes" id="UP000177594"/>
    </source>
</evidence>
<keyword evidence="8" id="KW-0256">Endoplasmic reticulum</keyword>
<dbReference type="SUPFAM" id="SSF53448">
    <property type="entry name" value="Nucleotide-diphospho-sugar transferases"/>
    <property type="match status" value="1"/>
</dbReference>
<keyword evidence="5" id="KW-0328">Glycosyltransferase</keyword>
<protein>
    <recommendedName>
        <fullName evidence="4">dolichyl-phosphate beta-glucosyltransferase</fullName>
        <ecNumber evidence="4">2.4.1.117</ecNumber>
    </recommendedName>
</protein>
<dbReference type="GO" id="GO:0006487">
    <property type="term" value="P:protein N-linked glycosylation"/>
    <property type="evidence" value="ECO:0007669"/>
    <property type="project" value="TreeGrafter"/>
</dbReference>
<evidence type="ECO:0000256" key="10">
    <source>
        <dbReference type="ARBA" id="ARBA00022989"/>
    </source>
</evidence>
<dbReference type="InterPro" id="IPR001173">
    <property type="entry name" value="Glyco_trans_2-like"/>
</dbReference>
<dbReference type="InterPro" id="IPR035518">
    <property type="entry name" value="DPG_synthase"/>
</dbReference>
<reference evidence="14 15" key="1">
    <citation type="journal article" date="2016" name="Nat. Commun.">
        <title>Thousands of microbial genomes shed light on interconnected biogeochemical processes in an aquifer system.</title>
        <authorList>
            <person name="Anantharaman K."/>
            <person name="Brown C.T."/>
            <person name="Hug L.A."/>
            <person name="Sharon I."/>
            <person name="Castelle C.J."/>
            <person name="Probst A.J."/>
            <person name="Thomas B.C."/>
            <person name="Singh A."/>
            <person name="Wilkins M.J."/>
            <person name="Karaoz U."/>
            <person name="Brodie E.L."/>
            <person name="Williams K.H."/>
            <person name="Hubbard S.S."/>
            <person name="Banfield J.F."/>
        </authorList>
    </citation>
    <scope>NUCLEOTIDE SEQUENCE [LARGE SCALE GENOMIC DNA]</scope>
</reference>
<dbReference type="PANTHER" id="PTHR10859:SF91">
    <property type="entry name" value="DOLICHYL-PHOSPHATE BETA-GLUCOSYLTRANSFERASE"/>
    <property type="match status" value="1"/>
</dbReference>
<evidence type="ECO:0000259" key="13">
    <source>
        <dbReference type="Pfam" id="PF00535"/>
    </source>
</evidence>
<dbReference type="AlphaFoldDB" id="A0A1F8EC99"/>
<comment type="catalytic activity">
    <reaction evidence="12">
        <text>a di-trans,poly-cis-dolichyl phosphate + UDP-alpha-D-glucose = a di-trans,poly-cis-dolichyl beta-D-glucosyl phosphate + UDP</text>
        <dbReference type="Rhea" id="RHEA:15401"/>
        <dbReference type="Rhea" id="RHEA-COMP:19498"/>
        <dbReference type="Rhea" id="RHEA-COMP:19502"/>
        <dbReference type="ChEBI" id="CHEBI:57525"/>
        <dbReference type="ChEBI" id="CHEBI:57683"/>
        <dbReference type="ChEBI" id="CHEBI:58223"/>
        <dbReference type="ChEBI" id="CHEBI:58885"/>
        <dbReference type="EC" id="2.4.1.117"/>
    </reaction>
    <physiologicalReaction direction="left-to-right" evidence="12">
        <dbReference type="Rhea" id="RHEA:15402"/>
    </physiologicalReaction>
</comment>
<keyword evidence="10" id="KW-1133">Transmembrane helix</keyword>
<evidence type="ECO:0000256" key="9">
    <source>
        <dbReference type="ARBA" id="ARBA00022968"/>
    </source>
</evidence>
<comment type="similarity">
    <text evidence="3">Belongs to the glycosyltransferase 2 family.</text>
</comment>
<evidence type="ECO:0000256" key="8">
    <source>
        <dbReference type="ARBA" id="ARBA00022824"/>
    </source>
</evidence>
<keyword evidence="9" id="KW-0735">Signal-anchor</keyword>
<evidence type="ECO:0000256" key="11">
    <source>
        <dbReference type="ARBA" id="ARBA00023136"/>
    </source>
</evidence>
<evidence type="ECO:0000256" key="12">
    <source>
        <dbReference type="ARBA" id="ARBA00045097"/>
    </source>
</evidence>
<organism evidence="14 15">
    <name type="scientific">Candidatus Yanofskybacteria bacterium RIFCSPHIGHO2_01_FULL_39_8b</name>
    <dbReference type="NCBI Taxonomy" id="1802659"/>
    <lineage>
        <taxon>Bacteria</taxon>
        <taxon>Candidatus Yanofskyibacteriota</taxon>
    </lineage>
</organism>
<dbReference type="InterPro" id="IPR029044">
    <property type="entry name" value="Nucleotide-diphossugar_trans"/>
</dbReference>
<proteinExistence type="inferred from homology"/>
<keyword evidence="7" id="KW-0812">Transmembrane</keyword>
<evidence type="ECO:0000256" key="3">
    <source>
        <dbReference type="ARBA" id="ARBA00006739"/>
    </source>
</evidence>
<keyword evidence="6" id="KW-0808">Transferase</keyword>
<evidence type="ECO:0000256" key="4">
    <source>
        <dbReference type="ARBA" id="ARBA00012583"/>
    </source>
</evidence>
<sequence>MYLSVIIPAYNEEKRIGSTLKSIDEYLRWQNYDYEIIVVSDGSKDNTAALVTNFEAEIRNLRLIDNKENHGKGYVVKQGMLEAKGELRLFTDADNSTSMDHLDSFIFHVNEGYQTIIGSIAVKGYKISAGSEPAWRRVLGKFGNLFIQIMAVPGIHDTQRGFKLFTAKAADSIFPKLTISRWGFDIEVLALARKLGYRIKEVPVDWKNDPNSKVGLKAYFQVLLETVIIRWNLMTGKYN</sequence>
<dbReference type="EC" id="2.4.1.117" evidence="4"/>
<keyword evidence="11" id="KW-0472">Membrane</keyword>
<dbReference type="GO" id="GO:0004581">
    <property type="term" value="F:dolichyl-phosphate beta-glucosyltransferase activity"/>
    <property type="evidence" value="ECO:0007669"/>
    <property type="project" value="UniProtKB-EC"/>
</dbReference>
<evidence type="ECO:0000256" key="2">
    <source>
        <dbReference type="ARBA" id="ARBA00004922"/>
    </source>
</evidence>
<dbReference type="Gene3D" id="3.90.550.10">
    <property type="entry name" value="Spore Coat Polysaccharide Biosynthesis Protein SpsA, Chain A"/>
    <property type="match status" value="1"/>
</dbReference>
<evidence type="ECO:0000256" key="6">
    <source>
        <dbReference type="ARBA" id="ARBA00022679"/>
    </source>
</evidence>
<comment type="subcellular location">
    <subcellularLocation>
        <location evidence="1">Endoplasmic reticulum membrane</location>
        <topology evidence="1">Single-pass membrane protein</topology>
    </subcellularLocation>
</comment>
<name>A0A1F8EC99_9BACT</name>
<comment type="caution">
    <text evidence="14">The sequence shown here is derived from an EMBL/GenBank/DDBJ whole genome shotgun (WGS) entry which is preliminary data.</text>
</comment>
<evidence type="ECO:0000256" key="7">
    <source>
        <dbReference type="ARBA" id="ARBA00022692"/>
    </source>
</evidence>
<feature type="domain" description="Glycosyltransferase 2-like" evidence="13">
    <location>
        <begin position="4"/>
        <end position="170"/>
    </location>
</feature>